<keyword evidence="2" id="KW-1185">Reference proteome</keyword>
<evidence type="ECO:0000313" key="2">
    <source>
        <dbReference type="Proteomes" id="UP000507245"/>
    </source>
</evidence>
<protein>
    <submittedName>
        <fullName evidence="1">Uncharacterized protein</fullName>
    </submittedName>
</protein>
<proteinExistence type="predicted"/>
<dbReference type="EMBL" id="CAEKKB010000004">
    <property type="protein sequence ID" value="CAB4309230.1"/>
    <property type="molecule type" value="Genomic_DNA"/>
</dbReference>
<sequence length="83" mass="9477">MSRESRHRRQLSQVLPPEFIAGDDLHDLAQAPYLLLAQQQLLQLRAQKTHHQKPMGKILPLTLLRPTRSPPPPDLLELECDAV</sequence>
<name>A0A6J5X5W9_PRUAR</name>
<organism evidence="1 2">
    <name type="scientific">Prunus armeniaca</name>
    <name type="common">Apricot</name>
    <name type="synonym">Armeniaca vulgaris</name>
    <dbReference type="NCBI Taxonomy" id="36596"/>
    <lineage>
        <taxon>Eukaryota</taxon>
        <taxon>Viridiplantae</taxon>
        <taxon>Streptophyta</taxon>
        <taxon>Embryophyta</taxon>
        <taxon>Tracheophyta</taxon>
        <taxon>Spermatophyta</taxon>
        <taxon>Magnoliopsida</taxon>
        <taxon>eudicotyledons</taxon>
        <taxon>Gunneridae</taxon>
        <taxon>Pentapetalae</taxon>
        <taxon>rosids</taxon>
        <taxon>fabids</taxon>
        <taxon>Rosales</taxon>
        <taxon>Rosaceae</taxon>
        <taxon>Amygdaloideae</taxon>
        <taxon>Amygdaleae</taxon>
        <taxon>Prunus</taxon>
    </lineage>
</organism>
<evidence type="ECO:0000313" key="1">
    <source>
        <dbReference type="EMBL" id="CAB4309230.1"/>
    </source>
</evidence>
<dbReference type="AlphaFoldDB" id="A0A6J5X5W9"/>
<reference evidence="2" key="1">
    <citation type="journal article" date="2020" name="Genome Biol.">
        <title>Gamete binning: chromosome-level and haplotype-resolved genome assembly enabled by high-throughput single-cell sequencing of gamete genomes.</title>
        <authorList>
            <person name="Campoy J.A."/>
            <person name="Sun H."/>
            <person name="Goel M."/>
            <person name="Jiao W.-B."/>
            <person name="Folz-Donahue K."/>
            <person name="Wang N."/>
            <person name="Rubio M."/>
            <person name="Liu C."/>
            <person name="Kukat C."/>
            <person name="Ruiz D."/>
            <person name="Huettel B."/>
            <person name="Schneeberger K."/>
        </authorList>
    </citation>
    <scope>NUCLEOTIDE SEQUENCE [LARGE SCALE GENOMIC DNA]</scope>
    <source>
        <strain evidence="2">cv. Rojo Pasion</strain>
    </source>
</reference>
<accession>A0A6J5X5W9</accession>
<gene>
    <name evidence="1" type="ORF">ORAREDHAP_LOCUS30255</name>
</gene>
<dbReference type="Proteomes" id="UP000507245">
    <property type="component" value="Unassembled WGS sequence"/>
</dbReference>